<dbReference type="NCBIfam" id="TIGR01630">
    <property type="entry name" value="psiM2_ORF9"/>
    <property type="match status" value="1"/>
</dbReference>
<dbReference type="Gene3D" id="3.30.420.240">
    <property type="match status" value="1"/>
</dbReference>
<dbReference type="Pfam" id="PF17289">
    <property type="entry name" value="Terminase_6C"/>
    <property type="match status" value="1"/>
</dbReference>
<dbReference type="Gene3D" id="3.40.50.300">
    <property type="entry name" value="P-loop containing nucleotide triphosphate hydrolases"/>
    <property type="match status" value="1"/>
</dbReference>
<sequence length="502" mass="57163">MGKYDSIIAKISQLPLSEQEALLRDLEELEKRKNVEEAQLNFLPFVNQMWPAFIAGRHHKIMADAFERIANGTLKRLIINMPPRHTKSEFASYLFPAWFMGRFPGKKIIQTAHTAELAVGFGRKVKNLIDGTDYQQIFPKTKLAADSKASGRWSTSEGGDYFAIGVGGAVTGKGADVLVIDDPHSEQEATMAAFNPEIYDKVYEWYTSGPRQRLQPGGAIIIVMTRWAKRDLTGQIIKKSSERNGVDEWEVIELPAIMPSGAPLWPEFWPIAELEAIKEEIPVGKWNAQYMQNPTSEEGALIKRDWWMEWDKEDPPPCEAVIQSWDTAFLKTQRSDYSACTTWGIFYRTDSTGAQIPNVILLDAYKEKLEFPELKQKAREKYYEYEPDQLVVEKKASGAPLIFELRQMGLPVTEFVPSRGNDKIARVNAVSDLFSSGCVWYPPTRWAEEVIEECASFPSGDHDDYVDSVSQALIRFRQGGWIRTPTDDWDEEDAHRPPVEYY</sequence>
<organism evidence="6">
    <name type="scientific">uncultured Caudovirales phage</name>
    <dbReference type="NCBI Taxonomy" id="2100421"/>
    <lineage>
        <taxon>Viruses</taxon>
        <taxon>Duplodnaviria</taxon>
        <taxon>Heunggongvirae</taxon>
        <taxon>Uroviricota</taxon>
        <taxon>Caudoviricetes</taxon>
        <taxon>Peduoviridae</taxon>
        <taxon>Maltschvirus</taxon>
        <taxon>Maltschvirus maltsch</taxon>
    </lineage>
</organism>
<keyword evidence="2" id="KW-0547">Nucleotide-binding</keyword>
<dbReference type="InterPro" id="IPR035421">
    <property type="entry name" value="Terminase_6C"/>
</dbReference>
<dbReference type="EMBL" id="LR796806">
    <property type="protein sequence ID" value="CAB4167475.1"/>
    <property type="molecule type" value="Genomic_DNA"/>
</dbReference>
<reference evidence="6" key="1">
    <citation type="submission" date="2020-04" db="EMBL/GenBank/DDBJ databases">
        <authorList>
            <person name="Chiriac C."/>
            <person name="Salcher M."/>
            <person name="Ghai R."/>
            <person name="Kavagutti S V."/>
        </authorList>
    </citation>
    <scope>NUCLEOTIDE SEQUENCE</scope>
</reference>
<dbReference type="InterPro" id="IPR027417">
    <property type="entry name" value="P-loop_NTPase"/>
</dbReference>
<keyword evidence="3" id="KW-0067">ATP-binding</keyword>
<evidence type="ECO:0000256" key="3">
    <source>
        <dbReference type="ARBA" id="ARBA00022840"/>
    </source>
</evidence>
<evidence type="ECO:0000256" key="2">
    <source>
        <dbReference type="ARBA" id="ARBA00022741"/>
    </source>
</evidence>
<evidence type="ECO:0000256" key="1">
    <source>
        <dbReference type="ARBA" id="ARBA00022612"/>
    </source>
</evidence>
<gene>
    <name evidence="6" type="ORF">UFOVP858_34</name>
</gene>
<evidence type="ECO:0000259" key="5">
    <source>
        <dbReference type="Pfam" id="PF17289"/>
    </source>
</evidence>
<protein>
    <submittedName>
        <fullName evidence="6">Archaeophage PsiM2, terminase large subunit</fullName>
    </submittedName>
</protein>
<keyword evidence="4" id="KW-0231">Viral genome packaging</keyword>
<name>A0A6J5PEJ4_9CAUD</name>
<proteinExistence type="predicted"/>
<accession>A0A6J5PEJ4</accession>
<dbReference type="GO" id="GO:0005524">
    <property type="term" value="F:ATP binding"/>
    <property type="evidence" value="ECO:0007669"/>
    <property type="project" value="UniProtKB-KW"/>
</dbReference>
<keyword evidence="1" id="KW-1188">Viral release from host cell</keyword>
<feature type="domain" description="Terminase large subunit gp17-like C-terminal" evidence="5">
    <location>
        <begin position="324"/>
        <end position="474"/>
    </location>
</feature>
<evidence type="ECO:0000256" key="4">
    <source>
        <dbReference type="ARBA" id="ARBA00023219"/>
    </source>
</evidence>
<dbReference type="InterPro" id="IPR006517">
    <property type="entry name" value="Phage_terminase_lsu-like_C"/>
</dbReference>
<evidence type="ECO:0000313" key="6">
    <source>
        <dbReference type="EMBL" id="CAB4167475.1"/>
    </source>
</evidence>